<keyword evidence="3 5" id="KW-0963">Cytoplasm</keyword>
<keyword evidence="5" id="KW-0333">Golgi apparatus</keyword>
<dbReference type="InterPro" id="IPR028565">
    <property type="entry name" value="MHD"/>
</dbReference>
<evidence type="ECO:0000256" key="2">
    <source>
        <dbReference type="ARBA" id="ARBA00022448"/>
    </source>
</evidence>
<accession>A0A1X0QJ38</accession>
<comment type="caution">
    <text evidence="9">The sequence shown here is derived from an EMBL/GenBank/DDBJ whole genome shotgun (WGS) entry which is preliminary data.</text>
</comment>
<evidence type="ECO:0000256" key="7">
    <source>
        <dbReference type="SAM" id="Coils"/>
    </source>
</evidence>
<dbReference type="InterPro" id="IPR027059">
    <property type="entry name" value="Coatomer_dsu"/>
</dbReference>
<dbReference type="PROSITE" id="PS51072">
    <property type="entry name" value="MHD"/>
    <property type="match status" value="1"/>
</dbReference>
<comment type="function">
    <text evidence="5">The coatomer is a cytosolic protein complex that binds to dilysine motifs and reversibly associates with Golgi non-clathrin-coated vesicles, which further mediate biosynthetic protein transport from the ER, via the Golgi up to the trans Golgi network. Coatomer complex is required for budding from Golgi membranes, and is essential for the retrograde Golgi-to-ER transport of dilysine-tagged proteins.</text>
</comment>
<dbReference type="Proteomes" id="UP000192501">
    <property type="component" value="Unassembled WGS sequence"/>
</dbReference>
<dbReference type="GO" id="GO:0030126">
    <property type="term" value="C:COPI vesicle coat"/>
    <property type="evidence" value="ECO:0007669"/>
    <property type="project" value="UniProtKB-UniRule"/>
</dbReference>
<organism evidence="9 10">
    <name type="scientific">Hepatospora eriocheir</name>
    <dbReference type="NCBI Taxonomy" id="1081669"/>
    <lineage>
        <taxon>Eukaryota</taxon>
        <taxon>Fungi</taxon>
        <taxon>Fungi incertae sedis</taxon>
        <taxon>Microsporidia</taxon>
        <taxon>Hepatosporidae</taxon>
        <taxon>Hepatospora</taxon>
    </lineage>
</organism>
<keyword evidence="2 5" id="KW-0813">Transport</keyword>
<proteinExistence type="inferred from homology"/>
<reference evidence="9 10" key="1">
    <citation type="journal article" date="2017" name="Environ. Microbiol.">
        <title>Decay of the glycolytic pathway and adaptation to intranuclear parasitism within Enterocytozoonidae microsporidia.</title>
        <authorList>
            <person name="Wiredu Boakye D."/>
            <person name="Jaroenlak P."/>
            <person name="Prachumwat A."/>
            <person name="Williams T.A."/>
            <person name="Bateman K.S."/>
            <person name="Itsathitphaisarn O."/>
            <person name="Sritunyalucksana K."/>
            <person name="Paszkiewicz K.H."/>
            <person name="Moore K.A."/>
            <person name="Stentiford G.D."/>
            <person name="Williams B.A."/>
        </authorList>
    </citation>
    <scope>NUCLEOTIDE SEQUENCE [LARGE SCALE GENOMIC DNA]</scope>
    <source>
        <strain evidence="10">canceri</strain>
    </source>
</reference>
<evidence type="ECO:0000256" key="5">
    <source>
        <dbReference type="RuleBase" id="RU364018"/>
    </source>
</evidence>
<keyword evidence="5" id="KW-0472">Membrane</keyword>
<gene>
    <name evidence="9" type="primary">COPD3</name>
    <name evidence="9" type="ORF">A0H76_183</name>
</gene>
<feature type="domain" description="MHD" evidence="8">
    <location>
        <begin position="179"/>
        <end position="399"/>
    </location>
</feature>
<evidence type="ECO:0000313" key="10">
    <source>
        <dbReference type="Proteomes" id="UP000192501"/>
    </source>
</evidence>
<dbReference type="GO" id="GO:0006890">
    <property type="term" value="P:retrograde vesicle-mediated transport, Golgi to endoplasmic reticulum"/>
    <property type="evidence" value="ECO:0007669"/>
    <property type="project" value="UniProtKB-UniRule"/>
</dbReference>
<sequence length="399" mass="46705">MIYSLFSVDIENNKKIFRSTKPQSISKINYIFSEFISSLQHVIYKDLYNYVSIGLSNTMFIVAQISKDHSISEVNDYLEKIRTSGVDDLFDILISFDNILYNGYAINDDIQMIKSMDSQDEKIHELMLEHRKQERKELEKEYKRQRNQDKLIEKILTKEKFKNTFDSFNEPVSKILTSDKPVIISLKETVDCTISSENFIKENSVKGELNLTITDEYYQNIKIMYCNIIENAKFSPFLDKELLKEKILKVNKNVQTNKKVPLVKYTTKHSQLPISIDCWSSNEDGQKVDSLTFTASKDIKNLYIQFNTKKLTRLEIDGRYDEINDEIRLNCGSIKKDDSIMYEIKHSERDPSGIFPLSLSFETDMVSNLKITKVFSKDDQIDDFDFIKDFTINSYIIEE</sequence>
<name>A0A1X0QJ38_9MICR</name>
<keyword evidence="7" id="KW-0175">Coiled coil</keyword>
<comment type="subcellular location">
    <subcellularLocation>
        <location evidence="5 6">Cytoplasm</location>
    </subcellularLocation>
    <subcellularLocation>
        <location evidence="5 6">Cytoplasmic vesicle</location>
        <location evidence="5 6">COPI-coated vesicle membrane</location>
        <topology evidence="5 6">Peripheral membrane protein</topology>
        <orientation evidence="5 6">Cytoplasmic side</orientation>
    </subcellularLocation>
    <subcellularLocation>
        <location evidence="5 6">Golgi apparatus membrane</location>
        <topology evidence="5 6">Peripheral membrane protein</topology>
        <orientation evidence="5 6">Cytoplasmic side</orientation>
    </subcellularLocation>
</comment>
<dbReference type="PANTHER" id="PTHR10121:SF0">
    <property type="entry name" value="COATOMER SUBUNIT DELTA"/>
    <property type="match status" value="1"/>
</dbReference>
<dbReference type="GO" id="GO:0015031">
    <property type="term" value="P:protein transport"/>
    <property type="evidence" value="ECO:0007669"/>
    <property type="project" value="UniProtKB-KW"/>
</dbReference>
<dbReference type="PANTHER" id="PTHR10121">
    <property type="entry name" value="COATOMER SUBUNIT DELTA"/>
    <property type="match status" value="1"/>
</dbReference>
<evidence type="ECO:0000256" key="6">
    <source>
        <dbReference type="RuleBase" id="RU366052"/>
    </source>
</evidence>
<keyword evidence="4 5" id="KW-0653">Protein transport</keyword>
<dbReference type="GO" id="GO:0006888">
    <property type="term" value="P:endoplasmic reticulum to Golgi vesicle-mediated transport"/>
    <property type="evidence" value="ECO:0007669"/>
    <property type="project" value="TreeGrafter"/>
</dbReference>
<evidence type="ECO:0000256" key="1">
    <source>
        <dbReference type="ARBA" id="ARBA00010516"/>
    </source>
</evidence>
<evidence type="ECO:0000259" key="8">
    <source>
        <dbReference type="PROSITE" id="PS51072"/>
    </source>
</evidence>
<dbReference type="VEuPathDB" id="MicrosporidiaDB:A0H76_183"/>
<dbReference type="GO" id="GO:0051645">
    <property type="term" value="P:Golgi localization"/>
    <property type="evidence" value="ECO:0007669"/>
    <property type="project" value="TreeGrafter"/>
</dbReference>
<evidence type="ECO:0000313" key="9">
    <source>
        <dbReference type="EMBL" id="ORD99787.1"/>
    </source>
</evidence>
<dbReference type="EMBL" id="LTAI01000112">
    <property type="protein sequence ID" value="ORD99787.1"/>
    <property type="molecule type" value="Genomic_DNA"/>
</dbReference>
<dbReference type="VEuPathDB" id="MicrosporidiaDB:HERIO_1914"/>
<feature type="coiled-coil region" evidence="7">
    <location>
        <begin position="116"/>
        <end position="155"/>
    </location>
</feature>
<keyword evidence="5" id="KW-0931">ER-Golgi transport</keyword>
<evidence type="ECO:0000256" key="4">
    <source>
        <dbReference type="ARBA" id="ARBA00022927"/>
    </source>
</evidence>
<comment type="similarity">
    <text evidence="1 5">Belongs to the adaptor complexes medium subunit family. Delta-COP subfamily.</text>
</comment>
<comment type="subunit">
    <text evidence="5">Oligomeric complex that consists of at least the alpha, beta, beta', gamma, delta, epsilon and zeta subunits.</text>
</comment>
<dbReference type="AlphaFoldDB" id="A0A1X0QJ38"/>
<evidence type="ECO:0000256" key="3">
    <source>
        <dbReference type="ARBA" id="ARBA00022490"/>
    </source>
</evidence>
<keyword evidence="5" id="KW-0968">Cytoplasmic vesicle</keyword>
<protein>
    <recommendedName>
        <fullName evidence="5">Coatomer subunit delta</fullName>
    </recommendedName>
</protein>
<dbReference type="GO" id="GO:0000139">
    <property type="term" value="C:Golgi membrane"/>
    <property type="evidence" value="ECO:0007669"/>
    <property type="project" value="UniProtKB-SubCell"/>
</dbReference>